<evidence type="ECO:0000313" key="2">
    <source>
        <dbReference type="Proteomes" id="UP000789570"/>
    </source>
</evidence>
<protein>
    <submittedName>
        <fullName evidence="1">10874_t:CDS:1</fullName>
    </submittedName>
</protein>
<evidence type="ECO:0000313" key="1">
    <source>
        <dbReference type="EMBL" id="CAG8528612.1"/>
    </source>
</evidence>
<proteinExistence type="predicted"/>
<organism evidence="1 2">
    <name type="scientific">Funneliformis caledonium</name>
    <dbReference type="NCBI Taxonomy" id="1117310"/>
    <lineage>
        <taxon>Eukaryota</taxon>
        <taxon>Fungi</taxon>
        <taxon>Fungi incertae sedis</taxon>
        <taxon>Mucoromycota</taxon>
        <taxon>Glomeromycotina</taxon>
        <taxon>Glomeromycetes</taxon>
        <taxon>Glomerales</taxon>
        <taxon>Glomeraceae</taxon>
        <taxon>Funneliformis</taxon>
    </lineage>
</organism>
<keyword evidence="2" id="KW-1185">Reference proteome</keyword>
<gene>
    <name evidence="1" type="ORF">FCALED_LOCUS5064</name>
</gene>
<dbReference type="Proteomes" id="UP000789570">
    <property type="component" value="Unassembled WGS sequence"/>
</dbReference>
<reference evidence="1" key="1">
    <citation type="submission" date="2021-06" db="EMBL/GenBank/DDBJ databases">
        <authorList>
            <person name="Kallberg Y."/>
            <person name="Tangrot J."/>
            <person name="Rosling A."/>
        </authorList>
    </citation>
    <scope>NUCLEOTIDE SEQUENCE</scope>
    <source>
        <strain evidence="1">UK204</strain>
    </source>
</reference>
<sequence length="91" mass="10238">MREVEALEVTQDKAAVNEVAVNEITRDKTAVNEVAVIEAEVTTDTIDQNVIRAPADMKIRKKLITSIKVTLDFLIEEVRSLKAQSLQQSWQ</sequence>
<dbReference type="EMBL" id="CAJVPQ010001039">
    <property type="protein sequence ID" value="CAG8528612.1"/>
    <property type="molecule type" value="Genomic_DNA"/>
</dbReference>
<name>A0A9N9FF22_9GLOM</name>
<dbReference type="AlphaFoldDB" id="A0A9N9FF22"/>
<accession>A0A9N9FF22</accession>
<comment type="caution">
    <text evidence="1">The sequence shown here is derived from an EMBL/GenBank/DDBJ whole genome shotgun (WGS) entry which is preliminary data.</text>
</comment>